<dbReference type="Pfam" id="PF10109">
    <property type="entry name" value="Phage_TAC_7"/>
    <property type="match status" value="1"/>
</dbReference>
<accession>A0A0P0URT8</accession>
<dbReference type="InterPro" id="IPR019289">
    <property type="entry name" value="Phage_tail_E/E"/>
</dbReference>
<evidence type="ECO:0000313" key="2">
    <source>
        <dbReference type="Proteomes" id="UP000067399"/>
    </source>
</evidence>
<reference evidence="1 2" key="1">
    <citation type="journal article" date="2000" name="Mar. Ecol. Prog. Ser.">
        <title>Phylogenetic characterization of endosymbionts in three hydrothermal vent mussels: influence on host distributions.</title>
        <authorList>
            <person name="Fujiwara Y."/>
            <person name="Takai K."/>
            <person name="Uematsu K."/>
            <person name="Tsuchida S."/>
            <person name="Hunt J.C."/>
            <person name="Hashimoto J."/>
        </authorList>
    </citation>
    <scope>NUCLEOTIDE SEQUENCE [LARGE SCALE GENOMIC DNA]</scope>
    <source>
        <strain evidence="1 2">Myojin Knoll</strain>
    </source>
</reference>
<dbReference type="EMBL" id="AP013042">
    <property type="protein sequence ID" value="BAS67637.1"/>
    <property type="molecule type" value="Genomic_DNA"/>
</dbReference>
<organism evidence="1 2">
    <name type="scientific">endosymbiont of Bathymodiolus septemdierum str. Myojin knoll</name>
    <dbReference type="NCBI Taxonomy" id="1303921"/>
    <lineage>
        <taxon>Bacteria</taxon>
        <taxon>Pseudomonadati</taxon>
        <taxon>Pseudomonadota</taxon>
        <taxon>Gammaproteobacteria</taxon>
        <taxon>sulfur-oxidizing symbionts</taxon>
    </lineage>
</organism>
<dbReference type="OrthoDB" id="7366507at2"/>
<name>A0A0P0URT8_9GAMM</name>
<evidence type="ECO:0000313" key="1">
    <source>
        <dbReference type="EMBL" id="BAS67637.1"/>
    </source>
</evidence>
<protein>
    <submittedName>
        <fullName evidence="1">Phage-related terminase</fullName>
    </submittedName>
</protein>
<keyword evidence="2" id="KW-1185">Reference proteome</keyword>
<dbReference type="AlphaFoldDB" id="A0A0P0URT8"/>
<proteinExistence type="predicted"/>
<dbReference type="KEGG" id="ebh:BSEPE_0636"/>
<gene>
    <name evidence="1" type="ORF">BSEPE_0636</name>
</gene>
<reference evidence="1 2" key="2">
    <citation type="journal article" date="2016" name="ISME J.">
        <title>Heterogeneous composition of key metabolic gene clusters in a vent mussel symbiont population.</title>
        <authorList>
            <person name="Ikuta T."/>
            <person name="Takaki Y."/>
            <person name="Nagai Y."/>
            <person name="Shimamura S."/>
            <person name="Tsuda M."/>
            <person name="Kawagucci S."/>
            <person name="Aoki Y."/>
            <person name="Inoue K."/>
            <person name="Teruya M."/>
            <person name="Satou K."/>
            <person name="Teruya K."/>
            <person name="Shimoji M."/>
            <person name="Tamotsu H."/>
            <person name="Hirano T."/>
            <person name="Maruyama T."/>
            <person name="Yoshida T."/>
        </authorList>
    </citation>
    <scope>NUCLEOTIDE SEQUENCE [LARGE SCALE GENOMIC DNA]</scope>
    <source>
        <strain evidence="1 2">Myojin Knoll</strain>
    </source>
</reference>
<sequence>MKNQTITLSTAVEINGKKIKSITLREPMSGELRGLSMLEVVQLNTDAITTLAPRISDLTETHMVNMGASDLLAVGGAIPAKTQAHRHADTDIHHNVHTPHTTHYTMCSYLITTLHNV</sequence>
<dbReference type="Proteomes" id="UP000067399">
    <property type="component" value="Chromosome"/>
</dbReference>
<dbReference type="RefSeq" id="WP_066044060.1">
    <property type="nucleotide sequence ID" value="NZ_AP013042.1"/>
</dbReference>